<dbReference type="OrthoDB" id="188042at2759"/>
<dbReference type="Proteomes" id="UP000320762">
    <property type="component" value="Unassembled WGS sequence"/>
</dbReference>
<dbReference type="PANTHER" id="PTHR48220:SF1">
    <property type="entry name" value="VACUOLAR PROTEIN SORTING-ASSOCIATED PROTEIN 62-RELATED"/>
    <property type="match status" value="1"/>
</dbReference>
<dbReference type="PANTHER" id="PTHR48220">
    <property type="match status" value="1"/>
</dbReference>
<dbReference type="InterPro" id="IPR053102">
    <property type="entry name" value="VPS_Associated"/>
</dbReference>
<accession>A0A550C3Q7</accession>
<organism evidence="1 2">
    <name type="scientific">Schizophyllum amplum</name>
    <dbReference type="NCBI Taxonomy" id="97359"/>
    <lineage>
        <taxon>Eukaryota</taxon>
        <taxon>Fungi</taxon>
        <taxon>Dikarya</taxon>
        <taxon>Basidiomycota</taxon>
        <taxon>Agaricomycotina</taxon>
        <taxon>Agaricomycetes</taxon>
        <taxon>Agaricomycetidae</taxon>
        <taxon>Agaricales</taxon>
        <taxon>Schizophyllaceae</taxon>
        <taxon>Schizophyllum</taxon>
    </lineage>
</organism>
<dbReference type="GO" id="GO:0000329">
    <property type="term" value="C:fungal-type vacuole membrane"/>
    <property type="evidence" value="ECO:0007669"/>
    <property type="project" value="TreeGrafter"/>
</dbReference>
<dbReference type="GO" id="GO:0006623">
    <property type="term" value="P:protein targeting to vacuole"/>
    <property type="evidence" value="ECO:0007669"/>
    <property type="project" value="TreeGrafter"/>
</dbReference>
<evidence type="ECO:0008006" key="3">
    <source>
        <dbReference type="Google" id="ProtNLM"/>
    </source>
</evidence>
<protein>
    <recommendedName>
        <fullName evidence="3">Vacuolar protein sorting-associated protein 62</fullName>
    </recommendedName>
</protein>
<evidence type="ECO:0000313" key="2">
    <source>
        <dbReference type="Proteomes" id="UP000320762"/>
    </source>
</evidence>
<comment type="caution">
    <text evidence="1">The sequence shown here is derived from an EMBL/GenBank/DDBJ whole genome shotgun (WGS) entry which is preliminary data.</text>
</comment>
<keyword evidence="2" id="KW-1185">Reference proteome</keyword>
<reference evidence="1 2" key="1">
    <citation type="journal article" date="2019" name="New Phytol.">
        <title>Comparative genomics reveals unique wood-decay strategies and fruiting body development in the Schizophyllaceae.</title>
        <authorList>
            <person name="Almasi E."/>
            <person name="Sahu N."/>
            <person name="Krizsan K."/>
            <person name="Balint B."/>
            <person name="Kovacs G.M."/>
            <person name="Kiss B."/>
            <person name="Cseklye J."/>
            <person name="Drula E."/>
            <person name="Henrissat B."/>
            <person name="Nagy I."/>
            <person name="Chovatia M."/>
            <person name="Adam C."/>
            <person name="LaButti K."/>
            <person name="Lipzen A."/>
            <person name="Riley R."/>
            <person name="Grigoriev I.V."/>
            <person name="Nagy L.G."/>
        </authorList>
    </citation>
    <scope>NUCLEOTIDE SEQUENCE [LARGE SCALE GENOMIC DNA]</scope>
    <source>
        <strain evidence="1 2">NL-1724</strain>
    </source>
</reference>
<dbReference type="AlphaFoldDB" id="A0A550C3Q7"/>
<dbReference type="InterPro" id="IPR009291">
    <property type="entry name" value="Vps62"/>
</dbReference>
<gene>
    <name evidence="1" type="ORF">BD626DRAFT_154545</name>
</gene>
<evidence type="ECO:0000313" key="1">
    <source>
        <dbReference type="EMBL" id="TRM59424.1"/>
    </source>
</evidence>
<name>A0A550C3Q7_9AGAR</name>
<proteinExistence type="predicted"/>
<sequence length="367" mass="39919">MVSRRAHLYGEGCLGGACARRPSPPPHPLSCLVLRGHGALHLARLPYPFGLTSLVLGSPSLIVKRDAIPDYALKYAPYTLLYSNETYQPSDAAVHLQHTTPKVNFEAIADATTLTDLNTLTADAFLTSNDDPETLPAWLLSTDNKPDADGLSAAPATIIAVQKDGFIDVFYFYFYSFDFGNDLFGIVFGNHVGDWEHSMVRFVDGAPTHVYLSAHSSGYAYTYDAIPKNGDRPIVYVADGTHANYATAGTQEYTFAGSLITDDTDEGPFWDVALNYRGYWFDNSTTTFSSAGGAGPGGAAQNAEGADWLLWTGAWGDEEYPDDDPRQYCVFDISCHYVSGPTGPVQKNLGRNEVCQAEDDCEILESV</sequence>
<dbReference type="STRING" id="97359.A0A550C3Q7"/>
<dbReference type="EMBL" id="VDMD01000028">
    <property type="protein sequence ID" value="TRM59424.1"/>
    <property type="molecule type" value="Genomic_DNA"/>
</dbReference>
<dbReference type="Pfam" id="PF06101">
    <property type="entry name" value="Vps62"/>
    <property type="match status" value="1"/>
</dbReference>